<reference evidence="1" key="1">
    <citation type="journal article" date="2018" name="Nat. Plants">
        <title>Whole-genome landscape of Medicago truncatula symbiotic genes.</title>
        <authorList>
            <person name="Pecrix Y."/>
            <person name="Gamas P."/>
            <person name="Carrere S."/>
        </authorList>
    </citation>
    <scope>NUCLEOTIDE SEQUENCE</scope>
    <source>
        <tissue evidence="1">Leaves</tissue>
    </source>
</reference>
<dbReference type="Gramene" id="rna37887">
    <property type="protein sequence ID" value="RHN53119.1"/>
    <property type="gene ID" value="gene37887"/>
</dbReference>
<evidence type="ECO:0000313" key="1">
    <source>
        <dbReference type="EMBL" id="RHN53119.1"/>
    </source>
</evidence>
<proteinExistence type="predicted"/>
<organism evidence="1">
    <name type="scientific">Medicago truncatula</name>
    <name type="common">Barrel medic</name>
    <name type="synonym">Medicago tribuloides</name>
    <dbReference type="NCBI Taxonomy" id="3880"/>
    <lineage>
        <taxon>Eukaryota</taxon>
        <taxon>Viridiplantae</taxon>
        <taxon>Streptophyta</taxon>
        <taxon>Embryophyta</taxon>
        <taxon>Tracheophyta</taxon>
        <taxon>Spermatophyta</taxon>
        <taxon>Magnoliopsida</taxon>
        <taxon>eudicotyledons</taxon>
        <taxon>Gunneridae</taxon>
        <taxon>Pentapetalae</taxon>
        <taxon>rosids</taxon>
        <taxon>fabids</taxon>
        <taxon>Fabales</taxon>
        <taxon>Fabaceae</taxon>
        <taxon>Papilionoideae</taxon>
        <taxon>50 kb inversion clade</taxon>
        <taxon>NPAAA clade</taxon>
        <taxon>Hologalegina</taxon>
        <taxon>IRL clade</taxon>
        <taxon>Trifolieae</taxon>
        <taxon>Medicago</taxon>
    </lineage>
</organism>
<dbReference type="Proteomes" id="UP000265566">
    <property type="component" value="Chromosome 6"/>
</dbReference>
<protein>
    <submittedName>
        <fullName evidence="1">Uncharacterized protein</fullName>
    </submittedName>
</protein>
<dbReference type="Gene3D" id="1.20.1260.60">
    <property type="entry name" value="Vacuolar protein sorting-associated protein Ist1"/>
    <property type="match status" value="1"/>
</dbReference>
<accession>A0A396HIH2</accession>
<sequence>MLQTCQVQNSIEAFAAQVRQSKRELVKLPVNGQDQTTRTQVEHVGREEKTRQHMSLLRYTVNLSQLACP</sequence>
<comment type="caution">
    <text evidence="1">The sequence shown here is derived from an EMBL/GenBank/DDBJ whole genome shotgun (WGS) entry which is preliminary data.</text>
</comment>
<dbReference type="AlphaFoldDB" id="A0A396HIH2"/>
<dbReference type="EMBL" id="PSQE01000006">
    <property type="protein sequence ID" value="RHN53119.1"/>
    <property type="molecule type" value="Genomic_DNA"/>
</dbReference>
<gene>
    <name evidence="1" type="ORF">MtrunA17_Chr6g0488011</name>
</gene>
<dbReference type="InterPro" id="IPR042277">
    <property type="entry name" value="IST1-like"/>
</dbReference>
<name>A0A396HIH2_MEDTR</name>